<dbReference type="Gene3D" id="1.10.10.2840">
    <property type="entry name" value="PucR C-terminal helix-turn-helix domain"/>
    <property type="match status" value="1"/>
</dbReference>
<dbReference type="AlphaFoldDB" id="F5YHR7"/>
<gene>
    <name evidence="2" type="ordered locus">TREPR_1005</name>
</gene>
<dbReference type="PANTHER" id="PTHR33744">
    <property type="entry name" value="CARBOHYDRATE DIACID REGULATOR"/>
    <property type="match status" value="1"/>
</dbReference>
<dbReference type="InterPro" id="IPR042070">
    <property type="entry name" value="PucR_C-HTH_sf"/>
</dbReference>
<keyword evidence="3" id="KW-1185">Reference proteome</keyword>
<name>F5YHR7_TREPZ</name>
<dbReference type="InterPro" id="IPR051448">
    <property type="entry name" value="CdaR-like_regulators"/>
</dbReference>
<dbReference type="Pfam" id="PF13556">
    <property type="entry name" value="HTH_30"/>
    <property type="match status" value="1"/>
</dbReference>
<dbReference type="STRING" id="545694.TREPR_1005"/>
<dbReference type="EMBL" id="CP001843">
    <property type="protein sequence ID" value="AEF86773.1"/>
    <property type="molecule type" value="Genomic_DNA"/>
</dbReference>
<protein>
    <recommendedName>
        <fullName evidence="1">PucR C-terminal helix-turn-helix domain-containing protein</fullName>
    </recommendedName>
</protein>
<accession>F5YHR7</accession>
<evidence type="ECO:0000313" key="3">
    <source>
        <dbReference type="Proteomes" id="UP000009223"/>
    </source>
</evidence>
<dbReference type="HOGENOM" id="CLU_035898_1_0_12"/>
<reference evidence="2 3" key="2">
    <citation type="journal article" date="2011" name="ISME J.">
        <title>RNA-seq reveals cooperative metabolic interactions between two termite-gut spirochete species in co-culture.</title>
        <authorList>
            <person name="Rosenthal A.Z."/>
            <person name="Matson E.G."/>
            <person name="Eldar A."/>
            <person name="Leadbetter J.R."/>
        </authorList>
    </citation>
    <scope>NUCLEOTIDE SEQUENCE [LARGE SCALE GENOMIC DNA]</scope>
    <source>
        <strain evidence="3">ATCC BAA-887 / DSM 12427 / ZAS-2</strain>
    </source>
</reference>
<evidence type="ECO:0000259" key="1">
    <source>
        <dbReference type="Pfam" id="PF13556"/>
    </source>
</evidence>
<sequence>MTLSPEFIAEKLQPFFRIAHYQGEKRAVISGVRFYSDNLPFFSPEDIYVIQKPEDFLGSSLKNCVLLVYSEGFILIYRQKAEEVTNSLLALFDYYNRWEAALWDAAEADNALQRMVDLSVPIFGAPIFIANIDGRVLAHNEVEDTDDTLDDLWKEIHQTNMVSLTYAGSPVLSLDNKKLEDWTTTPMLYRLIFGNVYIAANINTAGEPVATIYIEEHSRKLNPSDCEAAVVLCKVLTHVINTREDLRILTIDSILVDFIEGKKETNTMPITIGKKIPSPWKLITIRNIAAQASLTRRRRLMGIIKNMNTLNTVFLYGQEVLAIVSENQVNTFLAELLKIIVIKYYAIGISMQFAQLTELRSRYRQAIAAIDEGTSGVHDASIVAYTHLLKIAREANRDTLFQHPALQILKAYDTAHNTELYKTLFEYLYHGHNKNEAARVLFLHRNSLNYRLNKIKELTGAKFDNPDEQNFALLSFLLEEPEP</sequence>
<organism evidence="2 3">
    <name type="scientific">Treponema primitia (strain ATCC BAA-887 / DSM 12427 / ZAS-2)</name>
    <dbReference type="NCBI Taxonomy" id="545694"/>
    <lineage>
        <taxon>Bacteria</taxon>
        <taxon>Pseudomonadati</taxon>
        <taxon>Spirochaetota</taxon>
        <taxon>Spirochaetia</taxon>
        <taxon>Spirochaetales</taxon>
        <taxon>Treponemataceae</taxon>
        <taxon>Treponema</taxon>
    </lineage>
</organism>
<evidence type="ECO:0000313" key="2">
    <source>
        <dbReference type="EMBL" id="AEF86773.1"/>
    </source>
</evidence>
<dbReference type="PANTHER" id="PTHR33744:SF1">
    <property type="entry name" value="DNA-BINDING TRANSCRIPTIONAL ACTIVATOR ADER"/>
    <property type="match status" value="1"/>
</dbReference>
<reference evidence="3" key="1">
    <citation type="submission" date="2009-12" db="EMBL/GenBank/DDBJ databases">
        <title>Complete sequence of Treponema primitia strain ZAS-2.</title>
        <authorList>
            <person name="Tetu S.G."/>
            <person name="Matson E."/>
            <person name="Ren Q."/>
            <person name="Seshadri R."/>
            <person name="Elbourne L."/>
            <person name="Hassan K.A."/>
            <person name="Durkin A."/>
            <person name="Radune D."/>
            <person name="Mohamoud Y."/>
            <person name="Shay R."/>
            <person name="Jin S."/>
            <person name="Zhang X."/>
            <person name="Lucey K."/>
            <person name="Ballor N.R."/>
            <person name="Ottesen E."/>
            <person name="Rosenthal R."/>
            <person name="Allen A."/>
            <person name="Leadbetter J.R."/>
            <person name="Paulsen I.T."/>
        </authorList>
    </citation>
    <scope>NUCLEOTIDE SEQUENCE [LARGE SCALE GENOMIC DNA]</scope>
    <source>
        <strain evidence="3">ATCC BAA-887 / DSM 12427 / ZAS-2</strain>
    </source>
</reference>
<feature type="domain" description="PucR C-terminal helix-turn-helix" evidence="1">
    <location>
        <begin position="420"/>
        <end position="468"/>
    </location>
</feature>
<dbReference type="KEGG" id="tpi:TREPR_1005"/>
<dbReference type="InterPro" id="IPR025736">
    <property type="entry name" value="PucR_C-HTH_dom"/>
</dbReference>
<dbReference type="eggNOG" id="COG2508">
    <property type="taxonomic scope" value="Bacteria"/>
</dbReference>
<proteinExistence type="predicted"/>
<dbReference type="Proteomes" id="UP000009223">
    <property type="component" value="Chromosome"/>
</dbReference>